<organism evidence="2 3">
    <name type="scientific">Acinetobacter indicus</name>
    <dbReference type="NCBI Taxonomy" id="756892"/>
    <lineage>
        <taxon>Bacteria</taxon>
        <taxon>Pseudomonadati</taxon>
        <taxon>Pseudomonadota</taxon>
        <taxon>Gammaproteobacteria</taxon>
        <taxon>Moraxellales</taxon>
        <taxon>Moraxellaceae</taxon>
        <taxon>Acinetobacter</taxon>
    </lineage>
</organism>
<dbReference type="EMBL" id="CP044455">
    <property type="protein sequence ID" value="QIC70247.1"/>
    <property type="molecule type" value="Genomic_DNA"/>
</dbReference>
<keyword evidence="1" id="KW-0732">Signal</keyword>
<feature type="chain" id="PRO_5025387237" description="Porin" evidence="1">
    <location>
        <begin position="24"/>
        <end position="257"/>
    </location>
</feature>
<dbReference type="RefSeq" id="WP_163145812.1">
    <property type="nucleotide sequence ID" value="NZ_CP044455.1"/>
</dbReference>
<protein>
    <recommendedName>
        <fullName evidence="4">Porin</fullName>
    </recommendedName>
</protein>
<dbReference type="AlphaFoldDB" id="A0A6C0Y208"/>
<evidence type="ECO:0008006" key="4">
    <source>
        <dbReference type="Google" id="ProtNLM"/>
    </source>
</evidence>
<sequence length="257" mass="28422">MIPFTRTVVAAGCLSCISMSSWANDASSSSIDVSGQLTAVSKYVSRGLTNAPENEDLALQASLTLGYGNFYAAYWGSTLGYSYRDLQQGRQYSTDKMEHDFIVGHASDFKGLTWDLWNATYYYPGGENTTSNELGLRVSKNLNEQATLTFGVSTYLYDVVYMNQGDTYVSLNYAHQLSDKLTGNLAVAGSYFNDSGKYEGQEFLDTQTDTAFRFASVGLDYAVAPNVNVFSDFILGGYDRSKIKQKNQAVWGLRYSF</sequence>
<name>A0A6C0Y208_9GAMM</name>
<evidence type="ECO:0000256" key="1">
    <source>
        <dbReference type="SAM" id="SignalP"/>
    </source>
</evidence>
<evidence type="ECO:0000313" key="2">
    <source>
        <dbReference type="EMBL" id="QIC70247.1"/>
    </source>
</evidence>
<dbReference type="Proteomes" id="UP000503440">
    <property type="component" value="Chromosome"/>
</dbReference>
<reference evidence="2 3" key="1">
    <citation type="submission" date="2019-09" db="EMBL/GenBank/DDBJ databases">
        <title>Non-baumannii Acinetobacter spp. carrying blaNDM-1 isolated in China.</title>
        <authorList>
            <person name="Cui C."/>
            <person name="Chen C."/>
            <person name="Sun J."/>
            <person name="Liu Y."/>
        </authorList>
    </citation>
    <scope>NUCLEOTIDE SEQUENCE [LARGE SCALE GENOMIC DNA]</scope>
    <source>
        <strain evidence="2 3">B18</strain>
    </source>
</reference>
<evidence type="ECO:0000313" key="3">
    <source>
        <dbReference type="Proteomes" id="UP000503440"/>
    </source>
</evidence>
<accession>A0A6C0Y208</accession>
<feature type="signal peptide" evidence="1">
    <location>
        <begin position="1"/>
        <end position="23"/>
    </location>
</feature>
<proteinExistence type="predicted"/>
<gene>
    <name evidence="2" type="ORF">FSC09_07400</name>
</gene>